<reference evidence="3" key="1">
    <citation type="submission" date="2025-08" db="UniProtKB">
        <authorList>
            <consortium name="RefSeq"/>
        </authorList>
    </citation>
    <scope>IDENTIFICATION</scope>
    <source>
        <tissue evidence="3">Leaves</tissue>
    </source>
</reference>
<evidence type="ECO:0000259" key="1">
    <source>
        <dbReference type="Pfam" id="PF14111"/>
    </source>
</evidence>
<accession>A0A2I4F3F7</accession>
<keyword evidence="2" id="KW-1185">Reference proteome</keyword>
<evidence type="ECO:0000313" key="2">
    <source>
        <dbReference type="Proteomes" id="UP000235220"/>
    </source>
</evidence>
<gene>
    <name evidence="3" type="primary">LOC108995139</name>
</gene>
<dbReference type="AlphaFoldDB" id="A0A2I4F3F7"/>
<dbReference type="RefSeq" id="XP_018826185.1">
    <property type="nucleotide sequence ID" value="XM_018970640.1"/>
</dbReference>
<feature type="domain" description="DUF4283" evidence="1">
    <location>
        <begin position="44"/>
        <end position="118"/>
    </location>
</feature>
<dbReference type="Pfam" id="PF14111">
    <property type="entry name" value="DUF4283"/>
    <property type="match status" value="1"/>
</dbReference>
<dbReference type="Proteomes" id="UP000235220">
    <property type="component" value="Chromosome 4"/>
</dbReference>
<dbReference type="GeneID" id="108995139"/>
<dbReference type="InterPro" id="IPR025558">
    <property type="entry name" value="DUF4283"/>
</dbReference>
<dbReference type="PANTHER" id="PTHR31286">
    <property type="entry name" value="GLYCINE-RICH CELL WALL STRUCTURAL PROTEIN 1.8-LIKE"/>
    <property type="match status" value="1"/>
</dbReference>
<dbReference type="KEGG" id="jre:108995139"/>
<proteinExistence type="predicted"/>
<evidence type="ECO:0000313" key="3">
    <source>
        <dbReference type="RefSeq" id="XP_018826185.1"/>
    </source>
</evidence>
<protein>
    <submittedName>
        <fullName evidence="3">Uncharacterized protein LOC108995139</fullName>
    </submittedName>
</protein>
<dbReference type="FunCoup" id="A0A2I4F3F7">
    <property type="interactions" value="4"/>
</dbReference>
<dbReference type="OrthoDB" id="1737333at2759"/>
<name>A0A2I4F3F7_JUGRE</name>
<dbReference type="Gramene" id="Jr04_01320_p1">
    <property type="protein sequence ID" value="cds.Jr04_01320_p1"/>
    <property type="gene ID" value="Jr04_01320"/>
</dbReference>
<sequence>MEESSEGGMKNLEAQWEKFRLSEEEMLVVDVGKEVEQDVWECGEQSIVGKICMERSIGMEILAVTMGKIWRINKPAEFREIGDNKFVITFQSLSDKLRVLDGRPWLFDNHLFALKTFENFAQRNEWKFESEWFWIQIHNLPMFCMMKEKGKVIGESLGRLIDVDVPGDGIGWGEFLRVRVEIPLRRAVVRGRWIKVNETNVWANLKYEKLPKLCFQCGWLIHGEKGCVREGEGKGIGNVAQEQFGSWLRAERGL</sequence>
<organism evidence="2 3">
    <name type="scientific">Juglans regia</name>
    <name type="common">English walnut</name>
    <dbReference type="NCBI Taxonomy" id="51240"/>
    <lineage>
        <taxon>Eukaryota</taxon>
        <taxon>Viridiplantae</taxon>
        <taxon>Streptophyta</taxon>
        <taxon>Embryophyta</taxon>
        <taxon>Tracheophyta</taxon>
        <taxon>Spermatophyta</taxon>
        <taxon>Magnoliopsida</taxon>
        <taxon>eudicotyledons</taxon>
        <taxon>Gunneridae</taxon>
        <taxon>Pentapetalae</taxon>
        <taxon>rosids</taxon>
        <taxon>fabids</taxon>
        <taxon>Fagales</taxon>
        <taxon>Juglandaceae</taxon>
        <taxon>Juglans</taxon>
    </lineage>
</organism>
<dbReference type="InterPro" id="IPR040256">
    <property type="entry name" value="At4g02000-like"/>
</dbReference>
<dbReference type="PANTHER" id="PTHR31286:SF62">
    <property type="entry name" value="ZINC FINGER, CCHC-TYPE-LIKE PROTEIN"/>
    <property type="match status" value="1"/>
</dbReference>